<evidence type="ECO:0000256" key="3">
    <source>
        <dbReference type="ARBA" id="ARBA00022643"/>
    </source>
</evidence>
<feature type="domain" description="NADH:flavin oxidoreductase/NADH oxidase N-terminal" evidence="7">
    <location>
        <begin position="4"/>
        <end position="325"/>
    </location>
</feature>
<keyword evidence="4" id="KW-0521">NADP</keyword>
<keyword evidence="5" id="KW-0560">Oxidoreductase</keyword>
<dbReference type="GO" id="GO:0050661">
    <property type="term" value="F:NADP binding"/>
    <property type="evidence" value="ECO:0007669"/>
    <property type="project" value="InterPro"/>
</dbReference>
<dbReference type="InterPro" id="IPR013785">
    <property type="entry name" value="Aldolase_TIM"/>
</dbReference>
<dbReference type="Pfam" id="PF00724">
    <property type="entry name" value="Oxidored_FMN"/>
    <property type="match status" value="1"/>
</dbReference>
<evidence type="ECO:0000256" key="4">
    <source>
        <dbReference type="ARBA" id="ARBA00022857"/>
    </source>
</evidence>
<comment type="caution">
    <text evidence="8">The sequence shown here is derived from an EMBL/GenBank/DDBJ whole genome shotgun (WGS) entry which is preliminary data.</text>
</comment>
<keyword evidence="3" id="KW-0288">FMN</keyword>
<evidence type="ECO:0000313" key="8">
    <source>
        <dbReference type="EMBL" id="OTA41006.1"/>
    </source>
</evidence>
<evidence type="ECO:0000256" key="6">
    <source>
        <dbReference type="SAM" id="MobiDB-lite"/>
    </source>
</evidence>
<reference evidence="9" key="1">
    <citation type="submission" date="2016-04" db="EMBL/GenBank/DDBJ databases">
        <authorList>
            <person name="Antunes L.P."/>
            <person name="Martins L.F."/>
            <person name="Pereira R.V."/>
            <person name="Thomas A.M."/>
            <person name="Barbosa D."/>
            <person name="Nascimento L."/>
            <person name="Silva G.M."/>
            <person name="Condomitti G.W."/>
            <person name="Digiampietri L.A."/>
            <person name="Lombardi K.C."/>
            <person name="Ramos P.L."/>
            <person name="Quaggio R.B."/>
            <person name="Oliveira J.C."/>
            <person name="Pascon R.C."/>
            <person name="Cruz J.B."/>
            <person name="Silva A.M."/>
            <person name="Setubal J.C."/>
        </authorList>
    </citation>
    <scope>NUCLEOTIDE SEQUENCE [LARGE SCALE GENOMIC DNA]</scope>
</reference>
<evidence type="ECO:0000259" key="7">
    <source>
        <dbReference type="Pfam" id="PF00724"/>
    </source>
</evidence>
<name>A0A1Y2T5F9_SYMTR</name>
<evidence type="ECO:0000256" key="1">
    <source>
        <dbReference type="ARBA" id="ARBA00001917"/>
    </source>
</evidence>
<feature type="region of interest" description="Disordered" evidence="6">
    <location>
        <begin position="108"/>
        <end position="129"/>
    </location>
</feature>
<dbReference type="PANTHER" id="PTHR43303:SF4">
    <property type="entry name" value="NADPH DEHYDROGENASE C23G7.10C-RELATED"/>
    <property type="match status" value="1"/>
</dbReference>
<evidence type="ECO:0000313" key="9">
    <source>
        <dbReference type="Proteomes" id="UP000194267"/>
    </source>
</evidence>
<dbReference type="Proteomes" id="UP000194267">
    <property type="component" value="Unassembled WGS sequence"/>
</dbReference>
<organism evidence="8 9">
    <name type="scientific">Symbiobacterium thermophilum</name>
    <dbReference type="NCBI Taxonomy" id="2734"/>
    <lineage>
        <taxon>Bacteria</taxon>
        <taxon>Bacillati</taxon>
        <taxon>Bacillota</taxon>
        <taxon>Clostridia</taxon>
        <taxon>Eubacteriales</taxon>
        <taxon>Symbiobacteriaceae</taxon>
        <taxon>Symbiobacterium</taxon>
    </lineage>
</organism>
<sequence length="326" mass="35631">MTHLFEPITQKSVTLRNRIVMAPMCMYVAGTDGVATDWHLVHYGTRAVGGVGLIITEATAVESRGRISEHDLGLWNDAQAEALARIARFVHEQGAAFAIQLAHAGRKAWSPRKGRGPEPAVAPSAHPYDADWATPQELDREGIDRVVAAFGAAARRAGELGCDLVEIHAAHGYLLHEFLSPLSNKRTDEYGGSLENRARLLKRVFEAVREAFPADRPVWVRISATDWVEGGWDIEQSVELARWMKAWGVDLVDVSSGGLSPLQHIPNLGPGYQVAFAERIRREAGIATGAVGLITTPEQADSILRTGQADVVLLGRELLRNPYFPL</sequence>
<evidence type="ECO:0000256" key="2">
    <source>
        <dbReference type="ARBA" id="ARBA00022630"/>
    </source>
</evidence>
<dbReference type="InterPro" id="IPR044152">
    <property type="entry name" value="YqjM-like"/>
</dbReference>
<dbReference type="PANTHER" id="PTHR43303">
    <property type="entry name" value="NADPH DEHYDROGENASE C23G7.10C-RELATED"/>
    <property type="match status" value="1"/>
</dbReference>
<dbReference type="EMBL" id="LWLV01000909">
    <property type="protein sequence ID" value="OTA41006.1"/>
    <property type="molecule type" value="Genomic_DNA"/>
</dbReference>
<proteinExistence type="predicted"/>
<dbReference type="SUPFAM" id="SSF51395">
    <property type="entry name" value="FMN-linked oxidoreductases"/>
    <property type="match status" value="1"/>
</dbReference>
<dbReference type="CDD" id="cd02932">
    <property type="entry name" value="OYE_YqiM_FMN"/>
    <property type="match status" value="1"/>
</dbReference>
<accession>A0A1Y2T5F9</accession>
<keyword evidence="2" id="KW-0285">Flavoprotein</keyword>
<gene>
    <name evidence="8" type="ORF">A6D92_10965</name>
</gene>
<dbReference type="Gene3D" id="3.20.20.70">
    <property type="entry name" value="Aldolase class I"/>
    <property type="match status" value="1"/>
</dbReference>
<dbReference type="GO" id="GO:0010181">
    <property type="term" value="F:FMN binding"/>
    <property type="evidence" value="ECO:0007669"/>
    <property type="project" value="InterPro"/>
</dbReference>
<comment type="cofactor">
    <cofactor evidence="1">
        <name>FMN</name>
        <dbReference type="ChEBI" id="CHEBI:58210"/>
    </cofactor>
</comment>
<evidence type="ECO:0000256" key="5">
    <source>
        <dbReference type="ARBA" id="ARBA00023002"/>
    </source>
</evidence>
<dbReference type="InterPro" id="IPR001155">
    <property type="entry name" value="OxRdtase_FMN_N"/>
</dbReference>
<feature type="non-terminal residue" evidence="8">
    <location>
        <position position="326"/>
    </location>
</feature>
<dbReference type="AlphaFoldDB" id="A0A1Y2T5F9"/>
<protein>
    <submittedName>
        <fullName evidence="8">Oxidoreductase</fullName>
    </submittedName>
</protein>
<dbReference type="GO" id="GO:0003959">
    <property type="term" value="F:NADPH dehydrogenase activity"/>
    <property type="evidence" value="ECO:0007669"/>
    <property type="project" value="InterPro"/>
</dbReference>